<dbReference type="RefSeq" id="WP_090796501.1">
    <property type="nucleotide sequence ID" value="NZ_FMYI01000009.1"/>
</dbReference>
<keyword evidence="1" id="KW-1133">Transmembrane helix</keyword>
<evidence type="ECO:0000256" key="1">
    <source>
        <dbReference type="SAM" id="Phobius"/>
    </source>
</evidence>
<dbReference type="OrthoDB" id="2243651at2"/>
<protein>
    <submittedName>
        <fullName evidence="2">Tryptophan transporter TrpP</fullName>
    </submittedName>
</protein>
<dbReference type="InterPro" id="IPR031360">
    <property type="entry name" value="TrpP"/>
</dbReference>
<dbReference type="AlphaFoldDB" id="A0A1G6LLR2"/>
<dbReference type="STRING" id="1612202.SAMN05421734_1092"/>
<feature type="transmembrane region" description="Helical" evidence="1">
    <location>
        <begin position="106"/>
        <end position="127"/>
    </location>
</feature>
<name>A0A1G6LLR2_9BACI</name>
<dbReference type="EMBL" id="FMYI01000009">
    <property type="protein sequence ID" value="SDC44141.1"/>
    <property type="molecule type" value="Genomic_DNA"/>
</dbReference>
<keyword evidence="1" id="KW-0812">Transmembrane</keyword>
<accession>A0A1G6LLR2</accession>
<dbReference type="Pfam" id="PF17099">
    <property type="entry name" value="TrpP"/>
    <property type="match status" value="1"/>
</dbReference>
<dbReference type="Proteomes" id="UP000242949">
    <property type="component" value="Unassembled WGS sequence"/>
</dbReference>
<keyword evidence="3" id="KW-1185">Reference proteome</keyword>
<sequence>MRTKDLVLLALFMGIGAVLHIIAPPILFGMKPDIMLPMMFLGILLFPHVKYVLVLSLATGVISALTTAAPGGQVSNLIEKPITAFIFFALLLIIPKQVNQKVLAPILVAIGTFVSGTIFLTLALYVIGLMEGAFTVMVAGVVLPAVLFNVVFTIVLYPIIQSILQRSNFKFA</sequence>
<organism evidence="2 3">
    <name type="scientific">Pelagirhabdus alkalitolerans</name>
    <dbReference type="NCBI Taxonomy" id="1612202"/>
    <lineage>
        <taxon>Bacteria</taxon>
        <taxon>Bacillati</taxon>
        <taxon>Bacillota</taxon>
        <taxon>Bacilli</taxon>
        <taxon>Bacillales</taxon>
        <taxon>Bacillaceae</taxon>
        <taxon>Pelagirhabdus</taxon>
    </lineage>
</organism>
<evidence type="ECO:0000313" key="2">
    <source>
        <dbReference type="EMBL" id="SDC44141.1"/>
    </source>
</evidence>
<feature type="transmembrane region" description="Helical" evidence="1">
    <location>
        <begin position="133"/>
        <end position="160"/>
    </location>
</feature>
<feature type="transmembrane region" description="Helical" evidence="1">
    <location>
        <begin position="77"/>
        <end position="94"/>
    </location>
</feature>
<reference evidence="3" key="1">
    <citation type="submission" date="2016-09" db="EMBL/GenBank/DDBJ databases">
        <authorList>
            <person name="Varghese N."/>
            <person name="Submissions S."/>
        </authorList>
    </citation>
    <scope>NUCLEOTIDE SEQUENCE [LARGE SCALE GENOMIC DNA]</scope>
    <source>
        <strain evidence="3">S5</strain>
    </source>
</reference>
<keyword evidence="1" id="KW-0472">Membrane</keyword>
<feature type="transmembrane region" description="Helical" evidence="1">
    <location>
        <begin position="6"/>
        <end position="28"/>
    </location>
</feature>
<feature type="transmembrane region" description="Helical" evidence="1">
    <location>
        <begin position="40"/>
        <end position="65"/>
    </location>
</feature>
<gene>
    <name evidence="2" type="ORF">SAMN05421734_1092</name>
</gene>
<proteinExistence type="predicted"/>
<evidence type="ECO:0000313" key="3">
    <source>
        <dbReference type="Proteomes" id="UP000242949"/>
    </source>
</evidence>